<feature type="domain" description="ABC transporter" evidence="3">
    <location>
        <begin position="5"/>
        <end position="234"/>
    </location>
</feature>
<evidence type="ECO:0000313" key="4">
    <source>
        <dbReference type="EMBL" id="AYQ54480.1"/>
    </source>
</evidence>
<dbReference type="SMART" id="SM00382">
    <property type="entry name" value="AAA"/>
    <property type="match status" value="1"/>
</dbReference>
<dbReference type="AlphaFoldDB" id="A0A3G3IF96"/>
<organism evidence="4 5">
    <name type="scientific">Methanomethylophilus alvi</name>
    <dbReference type="NCBI Taxonomy" id="1291540"/>
    <lineage>
        <taxon>Archaea</taxon>
        <taxon>Methanobacteriati</taxon>
        <taxon>Thermoplasmatota</taxon>
        <taxon>Thermoplasmata</taxon>
        <taxon>Methanomassiliicoccales</taxon>
        <taxon>Methanomethylophilaceae</taxon>
        <taxon>Methanomethylophilus</taxon>
    </lineage>
</organism>
<evidence type="ECO:0000313" key="5">
    <source>
        <dbReference type="Proteomes" id="UP000273278"/>
    </source>
</evidence>
<keyword evidence="2 4" id="KW-0067">ATP-binding</keyword>
<dbReference type="Gene3D" id="3.40.50.300">
    <property type="entry name" value="P-loop containing nucleotide triphosphate hydrolases"/>
    <property type="match status" value="1"/>
</dbReference>
<evidence type="ECO:0000259" key="3">
    <source>
        <dbReference type="PROSITE" id="PS50893"/>
    </source>
</evidence>
<dbReference type="RefSeq" id="WP_015504192.1">
    <property type="nucleotide sequence ID" value="NZ_CAYARL010000008.1"/>
</dbReference>
<dbReference type="InterPro" id="IPR027417">
    <property type="entry name" value="P-loop_NTPase"/>
</dbReference>
<evidence type="ECO:0000256" key="1">
    <source>
        <dbReference type="ARBA" id="ARBA00022741"/>
    </source>
</evidence>
<dbReference type="InterPro" id="IPR003593">
    <property type="entry name" value="AAA+_ATPase"/>
</dbReference>
<keyword evidence="1" id="KW-0547">Nucleotide-binding</keyword>
<dbReference type="GO" id="GO:0016887">
    <property type="term" value="F:ATP hydrolysis activity"/>
    <property type="evidence" value="ECO:0007669"/>
    <property type="project" value="InterPro"/>
</dbReference>
<dbReference type="Pfam" id="PF00005">
    <property type="entry name" value="ABC_tran"/>
    <property type="match status" value="1"/>
</dbReference>
<dbReference type="OMA" id="VTSWCAQ"/>
<dbReference type="PANTHER" id="PTHR43613:SF1">
    <property type="entry name" value="ABC TRANSPORTER, ATP-BINDING PROTEIN"/>
    <property type="match status" value="1"/>
</dbReference>
<dbReference type="PANTHER" id="PTHR43613">
    <property type="entry name" value="ABC TRANSPORTER, ATP-BINDING PROTEIN"/>
    <property type="match status" value="1"/>
</dbReference>
<reference evidence="4 5" key="1">
    <citation type="submission" date="2016-10" db="EMBL/GenBank/DDBJ databases">
        <title>Complete genome of the TMA-utilizing, human hosted archaeon Methanomethylophilus alvus Gen. nov, sp. nov., strain Mx-05, derived from a pure culture.</title>
        <authorList>
            <person name="Brugere J.-F."/>
            <person name="Ben Hania W."/>
            <person name="Chaudhary P.P."/>
            <person name="Gaci N."/>
            <person name="Borrel G."/>
            <person name="Cao Van Tuat L."/>
            <person name="Fardeau M.-L."/>
            <person name="Harris H.M.B."/>
            <person name="O'Toole P.W."/>
            <person name="Ollivier B."/>
        </authorList>
    </citation>
    <scope>NUCLEOTIDE SEQUENCE [LARGE SCALE GENOMIC DNA]</scope>
    <source>
        <strain evidence="4 5">Mx-05</strain>
    </source>
</reference>
<dbReference type="GO" id="GO:0005524">
    <property type="term" value="F:ATP binding"/>
    <property type="evidence" value="ECO:0007669"/>
    <property type="project" value="UniProtKB-KW"/>
</dbReference>
<dbReference type="InterPro" id="IPR003439">
    <property type="entry name" value="ABC_transporter-like_ATP-bd"/>
</dbReference>
<dbReference type="GeneID" id="41321089"/>
<dbReference type="Proteomes" id="UP000273278">
    <property type="component" value="Chromosome"/>
</dbReference>
<dbReference type="PROSITE" id="PS50893">
    <property type="entry name" value="ABC_TRANSPORTER_2"/>
    <property type="match status" value="1"/>
</dbReference>
<protein>
    <submittedName>
        <fullName evidence="4">Multidrug ABC transporter ATP-binding protein</fullName>
    </submittedName>
</protein>
<name>A0A3G3IF96_9ARCH</name>
<dbReference type="PROSITE" id="PS00211">
    <property type="entry name" value="ABC_TRANSPORTER_1"/>
    <property type="match status" value="1"/>
</dbReference>
<evidence type="ECO:0000256" key="2">
    <source>
        <dbReference type="ARBA" id="ARBA00022840"/>
    </source>
</evidence>
<proteinExistence type="predicted"/>
<accession>A0A3G3IF96</accession>
<dbReference type="InterPro" id="IPR017871">
    <property type="entry name" value="ABC_transporter-like_CS"/>
</dbReference>
<sequence>MTDALILKDVRKIYGDREAVKGINFSVKEGEIFGLIGPNGAGKTTTLRMICTLLQVTDGSITVCGHDVMKEADEVRKIISYLPEDSGAYKDLTGRQYIRFMAAFFADGEKFQQMVDKGIEMSNLGDRIDSKVSTYSKGMMRRLLIARAMMPEPRLAIMDEITSGLDVMNAYEIREIVRGIAKEGVTVLISSHNMFEVESLCNRVAMINHGDIVECGTPAELKEKYNANNLEEVFVKAVRK</sequence>
<gene>
    <name evidence="4" type="ORF">BKD89_01435</name>
</gene>
<dbReference type="EMBL" id="CP017686">
    <property type="protein sequence ID" value="AYQ54480.1"/>
    <property type="molecule type" value="Genomic_DNA"/>
</dbReference>
<dbReference type="SUPFAM" id="SSF52540">
    <property type="entry name" value="P-loop containing nucleoside triphosphate hydrolases"/>
    <property type="match status" value="1"/>
</dbReference>
<dbReference type="CDD" id="cd03230">
    <property type="entry name" value="ABC_DR_subfamily_A"/>
    <property type="match status" value="1"/>
</dbReference>